<evidence type="ECO:0000256" key="1">
    <source>
        <dbReference type="SAM" id="MobiDB-lite"/>
    </source>
</evidence>
<dbReference type="PANTHER" id="PTHR31170:SF25">
    <property type="entry name" value="BNAA09G04570D PROTEIN"/>
    <property type="match status" value="1"/>
</dbReference>
<proteinExistence type="predicted"/>
<sequence length="478" mass="55243">MAENEFVISIEELSPTDSSWEEKFNRLMKEEGDDEQEVDPMTFPKPKIQRVPPMLRDRKNFEKYFEPRAVSLGPLHHGKPKLQVAEKYKPKLTKRFIKDRGTDKGKDLYKKIWNNIKELRDCFDEEVTKNWDNETLAWMLFLDGCSTLQFIHSLVRNELKKFKIKNDQIAFSQQDLFLLENQLPYRLLKLLMNGDNNDKNSKNEYEESIKKFIGMHVMAPPKYMSKVTVNMEPEPAHLLGLLQSTLLDQPPKTTQPQMPPAAKEKKTGRREKEKMLDHKISYRNVQELKAAGIQLKPSGTFSLKEIDFNSLCFAGYLKLPPLIVDDSTGPLFFNLIAYEMCPDNFLTDYGVTSYVSFLDSLIDDAVDVKDLRYANVLENSLGSDAEVAELFNEIGTDLVPNPEAYMEVKDRIQKHYENKCTTWMAQVYYDHFSNPWTIMAFNAALVALALSGVQTWFSVFSSSPCDDFCKKFTMPHKP</sequence>
<accession>A0A6P4AXA0</accession>
<dbReference type="KEGG" id="zju:107433751"/>
<dbReference type="AlphaFoldDB" id="A0A6P4AXA0"/>
<feature type="region of interest" description="Disordered" evidence="1">
    <location>
        <begin position="249"/>
        <end position="272"/>
    </location>
</feature>
<feature type="compositionally biased region" description="Basic and acidic residues" evidence="1">
    <location>
        <begin position="262"/>
        <end position="272"/>
    </location>
</feature>
<dbReference type="GeneID" id="107433751"/>
<reference evidence="2" key="1">
    <citation type="submission" date="2025-05" db="UniProtKB">
        <authorList>
            <consortium name="RefSeq"/>
        </authorList>
    </citation>
    <scope>IDENTIFICATION</scope>
    <source>
        <tissue evidence="2">Seedling</tissue>
    </source>
</reference>
<name>A0A6P4AXA0_ZIZJJ</name>
<organism evidence="2">
    <name type="scientific">Ziziphus jujuba</name>
    <name type="common">Chinese jujube</name>
    <name type="synonym">Ziziphus sativa</name>
    <dbReference type="NCBI Taxonomy" id="326968"/>
    <lineage>
        <taxon>Eukaryota</taxon>
        <taxon>Viridiplantae</taxon>
        <taxon>Streptophyta</taxon>
        <taxon>Embryophyta</taxon>
        <taxon>Tracheophyta</taxon>
        <taxon>Spermatophyta</taxon>
        <taxon>Magnoliopsida</taxon>
        <taxon>eudicotyledons</taxon>
        <taxon>Gunneridae</taxon>
        <taxon>Pentapetalae</taxon>
        <taxon>rosids</taxon>
        <taxon>fabids</taxon>
        <taxon>Rosales</taxon>
        <taxon>Rhamnaceae</taxon>
        <taxon>Paliureae</taxon>
        <taxon>Ziziphus</taxon>
    </lineage>
</organism>
<dbReference type="Pfam" id="PF03140">
    <property type="entry name" value="DUF247"/>
    <property type="match status" value="1"/>
</dbReference>
<evidence type="ECO:0000313" key="2">
    <source>
        <dbReference type="RefSeq" id="XP_015900581.3"/>
    </source>
</evidence>
<gene>
    <name evidence="2" type="primary">LOC107433751</name>
</gene>
<dbReference type="PANTHER" id="PTHR31170">
    <property type="entry name" value="BNAC04G53230D PROTEIN"/>
    <property type="match status" value="1"/>
</dbReference>
<protein>
    <submittedName>
        <fullName evidence="2">UPF0481 protein At3g47200</fullName>
    </submittedName>
</protein>
<dbReference type="InterPro" id="IPR004158">
    <property type="entry name" value="DUF247_pln"/>
</dbReference>
<dbReference type="RefSeq" id="XP_015900581.3">
    <property type="nucleotide sequence ID" value="XM_016045095.3"/>
</dbReference>